<dbReference type="GO" id="GO:0008270">
    <property type="term" value="F:zinc ion binding"/>
    <property type="evidence" value="ECO:0007669"/>
    <property type="project" value="InterPro"/>
</dbReference>
<comment type="caution">
    <text evidence="8">The sequence shown here is derived from an EMBL/GenBank/DDBJ whole genome shotgun (WGS) entry which is preliminary data.</text>
</comment>
<name>A0A8H6K503_9PEZI</name>
<feature type="region of interest" description="Disordered" evidence="6">
    <location>
        <begin position="187"/>
        <end position="207"/>
    </location>
</feature>
<evidence type="ECO:0000256" key="1">
    <source>
        <dbReference type="ARBA" id="ARBA00022723"/>
    </source>
</evidence>
<gene>
    <name evidence="8" type="ORF">CMUS01_10069</name>
</gene>
<dbReference type="CDD" id="cd00067">
    <property type="entry name" value="GAL4"/>
    <property type="match status" value="1"/>
</dbReference>
<dbReference type="Pfam" id="PF00172">
    <property type="entry name" value="Zn_clus"/>
    <property type="match status" value="1"/>
</dbReference>
<protein>
    <submittedName>
        <fullName evidence="8">C6 finger domain-containing protein</fullName>
    </submittedName>
</protein>
<dbReference type="EMBL" id="WIGM01000451">
    <property type="protein sequence ID" value="KAF6824833.1"/>
    <property type="molecule type" value="Genomic_DNA"/>
</dbReference>
<evidence type="ECO:0000256" key="4">
    <source>
        <dbReference type="ARBA" id="ARBA00023163"/>
    </source>
</evidence>
<feature type="domain" description="Zn(2)-C6 fungal-type" evidence="7">
    <location>
        <begin position="7"/>
        <end position="36"/>
    </location>
</feature>
<dbReference type="AlphaFoldDB" id="A0A8H6K503"/>
<keyword evidence="4" id="KW-0804">Transcription</keyword>
<accession>A0A8H6K503</accession>
<dbReference type="GO" id="GO:0000981">
    <property type="term" value="F:DNA-binding transcription factor activity, RNA polymerase II-specific"/>
    <property type="evidence" value="ECO:0007669"/>
    <property type="project" value="InterPro"/>
</dbReference>
<dbReference type="SMART" id="SM00066">
    <property type="entry name" value="GAL4"/>
    <property type="match status" value="1"/>
</dbReference>
<evidence type="ECO:0000256" key="2">
    <source>
        <dbReference type="ARBA" id="ARBA00022833"/>
    </source>
</evidence>
<keyword evidence="5" id="KW-0539">Nucleus</keyword>
<dbReference type="PANTHER" id="PTHR47660">
    <property type="entry name" value="TRANSCRIPTION FACTOR WITH C2H2 AND ZN(2)-CYS(6) DNA BINDING DOMAIN (EUROFUNG)-RELATED-RELATED"/>
    <property type="match status" value="1"/>
</dbReference>
<dbReference type="PROSITE" id="PS00463">
    <property type="entry name" value="ZN2_CY6_FUNGAL_1"/>
    <property type="match status" value="1"/>
</dbReference>
<keyword evidence="9" id="KW-1185">Reference proteome</keyword>
<dbReference type="PANTHER" id="PTHR47660:SF3">
    <property type="entry name" value="FINGER DOMAIN PROTEIN, PUTATIVE (AFU_ORTHOLOGUE AFUA_4G03310)-RELATED"/>
    <property type="match status" value="1"/>
</dbReference>
<dbReference type="PROSITE" id="PS50048">
    <property type="entry name" value="ZN2_CY6_FUNGAL_2"/>
    <property type="match status" value="1"/>
</dbReference>
<dbReference type="SUPFAM" id="SSF57701">
    <property type="entry name" value="Zn2/Cys6 DNA-binding domain"/>
    <property type="match status" value="1"/>
</dbReference>
<keyword evidence="1" id="KW-0479">Metal-binding</keyword>
<evidence type="ECO:0000256" key="6">
    <source>
        <dbReference type="SAM" id="MobiDB-lite"/>
    </source>
</evidence>
<dbReference type="Proteomes" id="UP000639643">
    <property type="component" value="Unassembled WGS sequence"/>
</dbReference>
<evidence type="ECO:0000313" key="8">
    <source>
        <dbReference type="EMBL" id="KAF6824833.1"/>
    </source>
</evidence>
<sequence length="515" mass="57302">MSSRKKSCVPCRTSKARCSLESPCRRCEDRGLDCKYDHLSVSRRAAHRALRPVGSASEHATGGVASQPNLEVGSRSLTSLGVGGARAVSATPGAHVAGPFSPTCHLQDEPNPSSWSNWDPLLDTPALLQSPSTCDFNLLGQDIQEMPRSPLRIPLDLSFMSPKPRDEAGIPWLQEAQSNALLALPNLESSDERPPPPPPPPQPVQRMDATGHLRVFYNEAPFIPRPRKAVTSRFTSKVLLGQILSYPAMLVRGGRLPPFIFPPCVLDGQVPPAECCALGYHRCLPEELAICCSLVQSFENRTPGSAAFVWKSVYQEVERLRREYMSFDREALLSCLQALLIYLLLQASDLESATKNDVEMLIETPVIIARRMYVLFSDYGKNLINGAGLSRREWVFRESIRRTTCLTFGFELLVDVDFGTAQTKCGGYDRVALPSGRYLWEPVSGVEWAARYRKMEAEIRKGPLIVRDLVWTRQAFRALGAGDVEEREIFSRVSEWCDGTDELGTLVWMALMMDD</sequence>
<organism evidence="8 9">
    <name type="scientific">Colletotrichum musicola</name>
    <dbReference type="NCBI Taxonomy" id="2175873"/>
    <lineage>
        <taxon>Eukaryota</taxon>
        <taxon>Fungi</taxon>
        <taxon>Dikarya</taxon>
        <taxon>Ascomycota</taxon>
        <taxon>Pezizomycotina</taxon>
        <taxon>Sordariomycetes</taxon>
        <taxon>Hypocreomycetidae</taxon>
        <taxon>Glomerellales</taxon>
        <taxon>Glomerellaceae</taxon>
        <taxon>Colletotrichum</taxon>
        <taxon>Colletotrichum orchidearum species complex</taxon>
    </lineage>
</organism>
<evidence type="ECO:0000259" key="7">
    <source>
        <dbReference type="PROSITE" id="PS50048"/>
    </source>
</evidence>
<dbReference type="Gene3D" id="4.10.240.10">
    <property type="entry name" value="Zn(2)-C6 fungal-type DNA-binding domain"/>
    <property type="match status" value="1"/>
</dbReference>
<dbReference type="InterPro" id="IPR036864">
    <property type="entry name" value="Zn2-C6_fun-type_DNA-bd_sf"/>
</dbReference>
<evidence type="ECO:0000256" key="5">
    <source>
        <dbReference type="ARBA" id="ARBA00023242"/>
    </source>
</evidence>
<keyword evidence="3" id="KW-0805">Transcription regulation</keyword>
<evidence type="ECO:0000313" key="9">
    <source>
        <dbReference type="Proteomes" id="UP000639643"/>
    </source>
</evidence>
<reference evidence="8" key="1">
    <citation type="journal article" date="2020" name="Phytopathology">
        <title>Genome Sequence Resources of Colletotrichum truncatum, C. plurivorum, C. musicola, and C. sojae: Four Species Pathogenic to Soybean (Glycine max).</title>
        <authorList>
            <person name="Rogerio F."/>
            <person name="Boufleur T.R."/>
            <person name="Ciampi-Guillardi M."/>
            <person name="Sukno S.A."/>
            <person name="Thon M.R."/>
            <person name="Massola Junior N.S."/>
            <person name="Baroncelli R."/>
        </authorList>
    </citation>
    <scope>NUCLEOTIDE SEQUENCE</scope>
    <source>
        <strain evidence="8">LFN0074</strain>
    </source>
</reference>
<proteinExistence type="predicted"/>
<dbReference type="InterPro" id="IPR001138">
    <property type="entry name" value="Zn2Cys6_DnaBD"/>
</dbReference>
<keyword evidence="2" id="KW-0862">Zinc</keyword>
<evidence type="ECO:0000256" key="3">
    <source>
        <dbReference type="ARBA" id="ARBA00023015"/>
    </source>
</evidence>
<dbReference type="OrthoDB" id="5423818at2759"/>